<comment type="caution">
    <text evidence="1">The sequence shown here is derived from an EMBL/GenBank/DDBJ whole genome shotgun (WGS) entry which is preliminary data.</text>
</comment>
<dbReference type="RefSeq" id="WP_236959039.1">
    <property type="nucleotide sequence ID" value="NZ_JAETXX010000005.1"/>
</dbReference>
<dbReference type="Proteomes" id="UP000829517">
    <property type="component" value="Unassembled WGS sequence"/>
</dbReference>
<dbReference type="InterPro" id="IPR014710">
    <property type="entry name" value="RmlC-like_jellyroll"/>
</dbReference>
<organism evidence="1 2">
    <name type="scientific">Joostella atrarenae</name>
    <dbReference type="NCBI Taxonomy" id="679257"/>
    <lineage>
        <taxon>Bacteria</taxon>
        <taxon>Pseudomonadati</taxon>
        <taxon>Bacteroidota</taxon>
        <taxon>Flavobacteriia</taxon>
        <taxon>Flavobacteriales</taxon>
        <taxon>Flavobacteriaceae</taxon>
        <taxon>Joostella</taxon>
    </lineage>
</organism>
<proteinExistence type="predicted"/>
<dbReference type="SUPFAM" id="SSF51182">
    <property type="entry name" value="RmlC-like cupins"/>
    <property type="match status" value="1"/>
</dbReference>
<reference evidence="1 2" key="1">
    <citation type="submission" date="2021-01" db="EMBL/GenBank/DDBJ databases">
        <title>Genome sequencing of Joostella atrarenae M1-2 (= KCTC 23194).</title>
        <authorList>
            <person name="Zakaria M.R."/>
            <person name="Lam M.Q."/>
            <person name="Chong C.S."/>
        </authorList>
    </citation>
    <scope>NUCLEOTIDE SEQUENCE [LARGE SCALE GENOMIC DNA]</scope>
    <source>
        <strain evidence="1 2">M1-2</strain>
    </source>
</reference>
<evidence type="ECO:0008006" key="3">
    <source>
        <dbReference type="Google" id="ProtNLM"/>
    </source>
</evidence>
<dbReference type="Gene3D" id="2.60.120.10">
    <property type="entry name" value="Jelly Rolls"/>
    <property type="match status" value="1"/>
</dbReference>
<name>A0ABS9J3R3_9FLAO</name>
<dbReference type="EMBL" id="JAETXX010000005">
    <property type="protein sequence ID" value="MCF8715073.1"/>
    <property type="molecule type" value="Genomic_DNA"/>
</dbReference>
<accession>A0ABS9J3R3</accession>
<evidence type="ECO:0000313" key="2">
    <source>
        <dbReference type="Proteomes" id="UP000829517"/>
    </source>
</evidence>
<gene>
    <name evidence="1" type="ORF">JM658_09580</name>
</gene>
<sequence length="98" mass="11144">MTIIDVKRKLDSSKSPVAQSLHQNTHFKVLVLGFKKDMVLKEHKAHRISKLTVLEGAVKYVEEGRTIILNQYEEFDIPVEVTHSVVAIEDSLCLLSQE</sequence>
<dbReference type="InterPro" id="IPR011051">
    <property type="entry name" value="RmlC_Cupin_sf"/>
</dbReference>
<protein>
    <recommendedName>
        <fullName evidence="3">Cupin</fullName>
    </recommendedName>
</protein>
<evidence type="ECO:0000313" key="1">
    <source>
        <dbReference type="EMBL" id="MCF8715073.1"/>
    </source>
</evidence>
<keyword evidence="2" id="KW-1185">Reference proteome</keyword>